<gene>
    <name evidence="1" type="ORF">GHK86_21840</name>
</gene>
<dbReference type="GO" id="GO:0032259">
    <property type="term" value="P:methylation"/>
    <property type="evidence" value="ECO:0007669"/>
    <property type="project" value="UniProtKB-KW"/>
</dbReference>
<evidence type="ECO:0000313" key="2">
    <source>
        <dbReference type="Proteomes" id="UP000437736"/>
    </source>
</evidence>
<dbReference type="Proteomes" id="UP000437736">
    <property type="component" value="Unassembled WGS sequence"/>
</dbReference>
<dbReference type="EMBL" id="WJHE01001667">
    <property type="protein sequence ID" value="MST35360.1"/>
    <property type="molecule type" value="Genomic_DNA"/>
</dbReference>
<name>A0ABW9R0D5_9ACTN</name>
<accession>A0ABW9R0D5</accession>
<sequence length="46" mass="5261">MDIHDEIRRYWDADAAVYDDVPRHRPTDAGELSAWSATLARLLPPP</sequence>
<proteinExistence type="predicted"/>
<comment type="caution">
    <text evidence="1">The sequence shown here is derived from an EMBL/GenBank/DDBJ whole genome shotgun (WGS) entry which is preliminary data.</text>
</comment>
<dbReference type="GO" id="GO:0008168">
    <property type="term" value="F:methyltransferase activity"/>
    <property type="evidence" value="ECO:0007669"/>
    <property type="project" value="UniProtKB-KW"/>
</dbReference>
<organism evidence="1 2">
    <name type="scientific">Acidiferrimicrobium australe</name>
    <dbReference type="NCBI Taxonomy" id="2664430"/>
    <lineage>
        <taxon>Bacteria</taxon>
        <taxon>Bacillati</taxon>
        <taxon>Actinomycetota</taxon>
        <taxon>Acidimicrobiia</taxon>
        <taxon>Acidimicrobiales</taxon>
        <taxon>Acidimicrobiaceae</taxon>
        <taxon>Acidiferrimicrobium</taxon>
    </lineage>
</organism>
<evidence type="ECO:0000313" key="1">
    <source>
        <dbReference type="EMBL" id="MST35360.1"/>
    </source>
</evidence>
<reference evidence="1 2" key="1">
    <citation type="submission" date="2019-11" db="EMBL/GenBank/DDBJ databases">
        <title>Acidiferrimicrobium australis gen. nov., sp. nov., an acidophilic and obligately heterotrophic, member of the Actinobacteria that catalyses dissimilatory oxido- reduction of iron isolated from metal-rich acidic water in Chile.</title>
        <authorList>
            <person name="Gonzalez D."/>
            <person name="Huber K."/>
            <person name="Hedrich S."/>
            <person name="Rojas-Villalobos C."/>
            <person name="Quatrini R."/>
            <person name="Dinamarca M.A."/>
            <person name="Schwarz A."/>
            <person name="Canales C."/>
            <person name="Nancucheo I."/>
        </authorList>
    </citation>
    <scope>NUCLEOTIDE SEQUENCE [LARGE SCALE GENOMIC DNA]</scope>
    <source>
        <strain evidence="1 2">USS-CCA1</strain>
    </source>
</reference>
<feature type="non-terminal residue" evidence="1">
    <location>
        <position position="46"/>
    </location>
</feature>
<keyword evidence="1" id="KW-0489">Methyltransferase</keyword>
<keyword evidence="2" id="KW-1185">Reference proteome</keyword>
<keyword evidence="1" id="KW-0808">Transferase</keyword>
<protein>
    <submittedName>
        <fullName evidence="1">SAM-dependent methyltransferase</fullName>
    </submittedName>
</protein>